<evidence type="ECO:0000256" key="6">
    <source>
        <dbReference type="ARBA" id="ARBA00023157"/>
    </source>
</evidence>
<evidence type="ECO:0000256" key="1">
    <source>
        <dbReference type="ARBA" id="ARBA00004498"/>
    </source>
</evidence>
<dbReference type="InterPro" id="IPR049883">
    <property type="entry name" value="NOTCH1_EGF-like"/>
</dbReference>
<keyword evidence="7" id="KW-0325">Glycoprotein</keyword>
<dbReference type="PANTHER" id="PTHR24050">
    <property type="entry name" value="PA14 DOMAIN-CONTAINING PROTEIN"/>
    <property type="match status" value="1"/>
</dbReference>
<accession>A0ABY6K5B9</accession>
<dbReference type="InterPro" id="IPR036773">
    <property type="entry name" value="TB_dom_sf"/>
</dbReference>
<dbReference type="PROSITE" id="PS50026">
    <property type="entry name" value="EGF_3"/>
    <property type="match status" value="4"/>
</dbReference>
<keyword evidence="2" id="KW-0964">Secreted</keyword>
<dbReference type="InterPro" id="IPR001881">
    <property type="entry name" value="EGF-like_Ca-bd_dom"/>
</dbReference>
<dbReference type="InterPro" id="IPR000742">
    <property type="entry name" value="EGF"/>
</dbReference>
<feature type="domain" description="TB" evidence="10">
    <location>
        <begin position="442"/>
        <end position="498"/>
    </location>
</feature>
<keyword evidence="2" id="KW-0272">Extracellular matrix</keyword>
<keyword evidence="4" id="KW-0732">Signal</keyword>
<sequence>MCVVLMADINECVTIPGICTGGQCTNSEGSFRCICPRGFQLSANKKECLDSSHVVCPDTRTNPCYQISELGRCSEPRPFNMTRRQCCCMKGSAGWGELWCELCPQPPQPSFKELCPDGYGYIKEDGQMEVHVVQAMIIMVGRSWRLLLLDKQKKNSYLVIVHLYCAVLMMYLSNQVTMIVCCADINECMIDPLLCKNGFCINTDGSYRCECEDGYVLHPSGHFCIVSVCQTGMNVPLFPMSVATEPAETPSDPSNAPVVLGSPLDHVRPVKEYTKEFTLVTFFSHCVCVVLPDVDECEEMGNNCAFRCRNTPGSFRCICPYGYTLALDGLHCQDLDECQTPANKCRYQCKNLIGSFMCICHEGFQQVGMGDECVDINECVTVPDVCRNGQCINTLGGYHCQCNQGFSPTPNRQECQDILSKCYYIRDYIIGMMIVVPDHRTGLCYLPHHSGNGQLCPARTADMREMTWADCCCGMGVFWGSSCERCPLKGTSEYYKIVAYSPIYMLLDG</sequence>
<evidence type="ECO:0000256" key="8">
    <source>
        <dbReference type="PROSITE-ProRule" id="PRU00076"/>
    </source>
</evidence>
<dbReference type="EMBL" id="CP092864">
    <property type="protein sequence ID" value="UYV63504.1"/>
    <property type="molecule type" value="Genomic_DNA"/>
</dbReference>
<dbReference type="Pfam" id="PF00683">
    <property type="entry name" value="TB"/>
    <property type="match status" value="2"/>
</dbReference>
<feature type="domain" description="TB" evidence="10">
    <location>
        <begin position="62"/>
        <end position="115"/>
    </location>
</feature>
<dbReference type="SMART" id="SM00179">
    <property type="entry name" value="EGF_CA"/>
    <property type="match status" value="5"/>
</dbReference>
<feature type="domain" description="EGF-like" evidence="9">
    <location>
        <begin position="375"/>
        <end position="416"/>
    </location>
</feature>
<keyword evidence="3 8" id="KW-0245">EGF-like domain</keyword>
<dbReference type="Proteomes" id="UP001235939">
    <property type="component" value="Chromosome 02"/>
</dbReference>
<comment type="caution">
    <text evidence="8">Lacks conserved residue(s) required for the propagation of feature annotation.</text>
</comment>
<evidence type="ECO:0000256" key="4">
    <source>
        <dbReference type="ARBA" id="ARBA00022729"/>
    </source>
</evidence>
<dbReference type="InterPro" id="IPR017878">
    <property type="entry name" value="TB_dom"/>
</dbReference>
<proteinExistence type="predicted"/>
<dbReference type="PROSITE" id="PS01186">
    <property type="entry name" value="EGF_2"/>
    <property type="match status" value="5"/>
</dbReference>
<feature type="domain" description="EGF-like" evidence="9">
    <location>
        <begin position="8"/>
        <end position="49"/>
    </location>
</feature>
<dbReference type="PROSITE" id="PS51364">
    <property type="entry name" value="TB"/>
    <property type="match status" value="2"/>
</dbReference>
<name>A0ABY6K5B9_9ARAC</name>
<feature type="domain" description="EGF-like" evidence="9">
    <location>
        <begin position="293"/>
        <end position="333"/>
    </location>
</feature>
<evidence type="ECO:0000256" key="2">
    <source>
        <dbReference type="ARBA" id="ARBA00022530"/>
    </source>
</evidence>
<dbReference type="InterPro" id="IPR000152">
    <property type="entry name" value="EGF-type_Asp/Asn_hydroxyl_site"/>
</dbReference>
<dbReference type="InterPro" id="IPR052235">
    <property type="entry name" value="Nephronectin_domain"/>
</dbReference>
<evidence type="ECO:0000256" key="7">
    <source>
        <dbReference type="ARBA" id="ARBA00023180"/>
    </source>
</evidence>
<evidence type="ECO:0000259" key="9">
    <source>
        <dbReference type="PROSITE" id="PS50026"/>
    </source>
</evidence>
<dbReference type="InterPro" id="IPR018097">
    <property type="entry name" value="EGF_Ca-bd_CS"/>
</dbReference>
<dbReference type="SUPFAM" id="SSF57196">
    <property type="entry name" value="EGF/Laminin"/>
    <property type="match status" value="2"/>
</dbReference>
<protein>
    <submittedName>
        <fullName evidence="11">FBN1</fullName>
    </submittedName>
</protein>
<evidence type="ECO:0000259" key="10">
    <source>
        <dbReference type="PROSITE" id="PS51364"/>
    </source>
</evidence>
<organism evidence="11 12">
    <name type="scientific">Cordylochernes scorpioides</name>
    <dbReference type="NCBI Taxonomy" id="51811"/>
    <lineage>
        <taxon>Eukaryota</taxon>
        <taxon>Metazoa</taxon>
        <taxon>Ecdysozoa</taxon>
        <taxon>Arthropoda</taxon>
        <taxon>Chelicerata</taxon>
        <taxon>Arachnida</taxon>
        <taxon>Pseudoscorpiones</taxon>
        <taxon>Cheliferoidea</taxon>
        <taxon>Chernetidae</taxon>
        <taxon>Cordylochernes</taxon>
    </lineage>
</organism>
<evidence type="ECO:0000313" key="12">
    <source>
        <dbReference type="Proteomes" id="UP001235939"/>
    </source>
</evidence>
<dbReference type="PROSITE" id="PS00010">
    <property type="entry name" value="ASX_HYDROXYL"/>
    <property type="match status" value="5"/>
</dbReference>
<dbReference type="SMART" id="SM00181">
    <property type="entry name" value="EGF"/>
    <property type="match status" value="5"/>
</dbReference>
<evidence type="ECO:0000256" key="5">
    <source>
        <dbReference type="ARBA" id="ARBA00022737"/>
    </source>
</evidence>
<dbReference type="InterPro" id="IPR009030">
    <property type="entry name" value="Growth_fac_rcpt_cys_sf"/>
</dbReference>
<feature type="domain" description="EGF-like" evidence="9">
    <location>
        <begin position="184"/>
        <end position="225"/>
    </location>
</feature>
<evidence type="ECO:0000313" key="11">
    <source>
        <dbReference type="EMBL" id="UYV63504.1"/>
    </source>
</evidence>
<reference evidence="11 12" key="1">
    <citation type="submission" date="2022-01" db="EMBL/GenBank/DDBJ databases">
        <title>A chromosomal length assembly of Cordylochernes scorpioides.</title>
        <authorList>
            <person name="Zeh D."/>
            <person name="Zeh J."/>
        </authorList>
    </citation>
    <scope>NUCLEOTIDE SEQUENCE [LARGE SCALE GENOMIC DNA]</scope>
    <source>
        <strain evidence="11">IN4F17</strain>
        <tissue evidence="11">Whole Body</tissue>
    </source>
</reference>
<evidence type="ECO:0000256" key="3">
    <source>
        <dbReference type="ARBA" id="ARBA00022536"/>
    </source>
</evidence>
<dbReference type="Gene3D" id="2.10.25.10">
    <property type="entry name" value="Laminin"/>
    <property type="match status" value="5"/>
</dbReference>
<keyword evidence="5" id="KW-0677">Repeat</keyword>
<dbReference type="SUPFAM" id="SSF57581">
    <property type="entry name" value="TB module/8-cys domain"/>
    <property type="match status" value="2"/>
</dbReference>
<dbReference type="PROSITE" id="PS01187">
    <property type="entry name" value="EGF_CA"/>
    <property type="match status" value="3"/>
</dbReference>
<dbReference type="Pfam" id="PF07645">
    <property type="entry name" value="EGF_CA"/>
    <property type="match status" value="5"/>
</dbReference>
<keyword evidence="12" id="KW-1185">Reference proteome</keyword>
<keyword evidence="6" id="KW-1015">Disulfide bond</keyword>
<dbReference type="CDD" id="cd00054">
    <property type="entry name" value="EGF_CA"/>
    <property type="match status" value="4"/>
</dbReference>
<dbReference type="Gene3D" id="3.90.290.10">
    <property type="entry name" value="TGF-beta binding (TB) domain"/>
    <property type="match status" value="2"/>
</dbReference>
<comment type="subcellular location">
    <subcellularLocation>
        <location evidence="1">Secreted</location>
        <location evidence="1">Extracellular space</location>
        <location evidence="1">Extracellular matrix</location>
    </subcellularLocation>
</comment>
<dbReference type="SUPFAM" id="SSF57184">
    <property type="entry name" value="Growth factor receptor domain"/>
    <property type="match status" value="1"/>
</dbReference>
<gene>
    <name evidence="11" type="ORF">LAZ67_2004330</name>
</gene>
<dbReference type="PANTHER" id="PTHR24050:SF28">
    <property type="entry name" value="UROMODULIN-LIKE"/>
    <property type="match status" value="1"/>
</dbReference>